<dbReference type="Pfam" id="PF12796">
    <property type="entry name" value="Ank_2"/>
    <property type="match status" value="3"/>
</dbReference>
<dbReference type="SMART" id="SM00248">
    <property type="entry name" value="ANK"/>
    <property type="match status" value="10"/>
</dbReference>
<dbReference type="GeneID" id="81360442"/>
<evidence type="ECO:0000313" key="6">
    <source>
        <dbReference type="Proteomes" id="UP001149074"/>
    </source>
</evidence>
<dbReference type="RefSeq" id="XP_056472269.1">
    <property type="nucleotide sequence ID" value="XM_056621463.1"/>
</dbReference>
<dbReference type="PANTHER" id="PTHR24198:SF165">
    <property type="entry name" value="ANKYRIN REPEAT-CONTAINING PROTEIN-RELATED"/>
    <property type="match status" value="1"/>
</dbReference>
<organism evidence="5 6">
    <name type="scientific">Penicillium argentinense</name>
    <dbReference type="NCBI Taxonomy" id="1131581"/>
    <lineage>
        <taxon>Eukaryota</taxon>
        <taxon>Fungi</taxon>
        <taxon>Dikarya</taxon>
        <taxon>Ascomycota</taxon>
        <taxon>Pezizomycotina</taxon>
        <taxon>Eurotiomycetes</taxon>
        <taxon>Eurotiomycetidae</taxon>
        <taxon>Eurotiales</taxon>
        <taxon>Aspergillaceae</taxon>
        <taxon>Penicillium</taxon>
    </lineage>
</organism>
<feature type="repeat" description="ANK" evidence="3">
    <location>
        <begin position="234"/>
        <end position="259"/>
    </location>
</feature>
<gene>
    <name evidence="5" type="ORF">N7532_008972</name>
</gene>
<comment type="caution">
    <text evidence="5">The sequence shown here is derived from an EMBL/GenBank/DDBJ whole genome shotgun (WGS) entry which is preliminary data.</text>
</comment>
<evidence type="ECO:0000256" key="3">
    <source>
        <dbReference type="PROSITE-ProRule" id="PRU00023"/>
    </source>
</evidence>
<dbReference type="OrthoDB" id="341259at2759"/>
<keyword evidence="2 3" id="KW-0040">ANK repeat</keyword>
<feature type="domain" description="F-box" evidence="4">
    <location>
        <begin position="1"/>
        <end position="47"/>
    </location>
</feature>
<keyword evidence="1" id="KW-0677">Repeat</keyword>
<feature type="repeat" description="ANK" evidence="3">
    <location>
        <begin position="131"/>
        <end position="163"/>
    </location>
</feature>
<dbReference type="SUPFAM" id="SSF48403">
    <property type="entry name" value="Ankyrin repeat"/>
    <property type="match status" value="2"/>
</dbReference>
<reference evidence="5" key="1">
    <citation type="submission" date="2022-11" db="EMBL/GenBank/DDBJ databases">
        <authorList>
            <person name="Petersen C."/>
        </authorList>
    </citation>
    <scope>NUCLEOTIDE SEQUENCE</scope>
    <source>
        <strain evidence="5">IBT 30761</strain>
    </source>
</reference>
<reference evidence="5" key="2">
    <citation type="journal article" date="2023" name="IMA Fungus">
        <title>Comparative genomic study of the Penicillium genus elucidates a diverse pangenome and 15 lateral gene transfer events.</title>
        <authorList>
            <person name="Petersen C."/>
            <person name="Sorensen T."/>
            <person name="Nielsen M.R."/>
            <person name="Sondergaard T.E."/>
            <person name="Sorensen J.L."/>
            <person name="Fitzpatrick D.A."/>
            <person name="Frisvad J.C."/>
            <person name="Nielsen K.L."/>
        </authorList>
    </citation>
    <scope>NUCLEOTIDE SEQUENCE</scope>
    <source>
        <strain evidence="5">IBT 30761</strain>
    </source>
</reference>
<proteinExistence type="predicted"/>
<dbReference type="Gene3D" id="1.25.40.20">
    <property type="entry name" value="Ankyrin repeat-containing domain"/>
    <property type="match status" value="4"/>
</dbReference>
<evidence type="ECO:0000256" key="2">
    <source>
        <dbReference type="ARBA" id="ARBA00023043"/>
    </source>
</evidence>
<feature type="repeat" description="ANK" evidence="3">
    <location>
        <begin position="84"/>
        <end position="116"/>
    </location>
</feature>
<dbReference type="PANTHER" id="PTHR24198">
    <property type="entry name" value="ANKYRIN REPEAT AND PROTEIN KINASE DOMAIN-CONTAINING PROTEIN"/>
    <property type="match status" value="1"/>
</dbReference>
<protein>
    <recommendedName>
        <fullName evidence="4">F-box domain-containing protein</fullName>
    </recommendedName>
</protein>
<dbReference type="InterPro" id="IPR036770">
    <property type="entry name" value="Ankyrin_rpt-contain_sf"/>
</dbReference>
<dbReference type="PROSITE" id="PS50297">
    <property type="entry name" value="ANK_REP_REGION"/>
    <property type="match status" value="3"/>
</dbReference>
<accession>A0A9W9EYE9</accession>
<keyword evidence="6" id="KW-1185">Reference proteome</keyword>
<dbReference type="PROSITE" id="PS50088">
    <property type="entry name" value="ANK_REPEAT"/>
    <property type="match status" value="4"/>
</dbReference>
<evidence type="ECO:0000256" key="1">
    <source>
        <dbReference type="ARBA" id="ARBA00022737"/>
    </source>
</evidence>
<evidence type="ECO:0000313" key="5">
    <source>
        <dbReference type="EMBL" id="KAJ5090288.1"/>
    </source>
</evidence>
<feature type="repeat" description="ANK" evidence="3">
    <location>
        <begin position="169"/>
        <end position="201"/>
    </location>
</feature>
<evidence type="ECO:0000259" key="4">
    <source>
        <dbReference type="PROSITE" id="PS50181"/>
    </source>
</evidence>
<dbReference type="EMBL" id="JAPQKI010000009">
    <property type="protein sequence ID" value="KAJ5090288.1"/>
    <property type="molecule type" value="Genomic_DNA"/>
</dbReference>
<dbReference type="InterPro" id="IPR001810">
    <property type="entry name" value="F-box_dom"/>
</dbReference>
<sequence length="710" mass="78988">MVQLLDLPDELLCMVSDYLDDECTISVLLQVSRRFYLVLSPTLYRFNVRVSFGDALAWAAAKGNETTARYALEAGASPTIPASNDRLPMATASLLGHEAVVRLLLDRGVDPNRPSQIKGQSQGPPGAVDHYESSPISMAASGGHENIVRLLLEHGAAPDVRCWVHEEPDQVSPLSLAVERGRLSIVKLLVSLGCDIHFLGPHGEGLLADAASNGHLEVVRFLLETSPLSDPPREGILALYEAARCGHSEIAELLLEHGVIPTPGVGAGRRGPLGPLVVAALRENYAVAEQLRKYMELNSFIVHGQPDDDAHRHLLLVSTACGWKELMGKLMAEGCSLKFPQDDDAHWGVHEKHPVRGASPERHWQDLTHLALAAHRGRHEIVELLLNFPQFPQDLLSENDPNSKSYPLLLATDGGHRQIVSTLLNHLCPHQRFDNMATIIYRATYAPDVLQVLLEHGTHHQLYAKDQEAIFANALRTGNLATVEMLKETFTFKNFSHERPRTKLFIEAAAIAGPQMVRYLLRSGLPVMAESDEVEKALVTILSRSDTESLRLLFDRKLVGRLVVNGCGRREDRRCLLAHVDSPGENWGAADATLDMLIEHRVRLDGGNRPPLCDLIKRESVMTAVLLLRRGADPLRDKDRIEGGNDETPLERAARHGNKQLVRAMLDTVEWQDVDLHRLFSVLHKAYGTANFNVQPLLRRFIWRKRYQHL</sequence>
<dbReference type="InterPro" id="IPR002110">
    <property type="entry name" value="Ankyrin_rpt"/>
</dbReference>
<dbReference type="Proteomes" id="UP001149074">
    <property type="component" value="Unassembled WGS sequence"/>
</dbReference>
<name>A0A9W9EYE9_9EURO</name>
<dbReference type="AlphaFoldDB" id="A0A9W9EYE9"/>
<dbReference type="PROSITE" id="PS50181">
    <property type="entry name" value="FBOX"/>
    <property type="match status" value="1"/>
</dbReference>